<dbReference type="EMBL" id="LR877163">
    <property type="protein sequence ID" value="CAD2220924.1"/>
    <property type="molecule type" value="Genomic_DNA"/>
</dbReference>
<dbReference type="Gene3D" id="3.10.129.10">
    <property type="entry name" value="Hotdog Thioesterase"/>
    <property type="match status" value="1"/>
</dbReference>
<name>A0A7G2CPM8_9TRYP</name>
<dbReference type="SUPFAM" id="SSF54637">
    <property type="entry name" value="Thioesterase/thiol ester dehydrase-isomerase"/>
    <property type="match status" value="1"/>
</dbReference>
<dbReference type="AlphaFoldDB" id="A0A7G2CPM8"/>
<gene>
    <name evidence="1" type="ORF">ADEAN_000844800</name>
</gene>
<organism evidence="1 2">
    <name type="scientific">Angomonas deanei</name>
    <dbReference type="NCBI Taxonomy" id="59799"/>
    <lineage>
        <taxon>Eukaryota</taxon>
        <taxon>Discoba</taxon>
        <taxon>Euglenozoa</taxon>
        <taxon>Kinetoplastea</taxon>
        <taxon>Metakinetoplastina</taxon>
        <taxon>Trypanosomatida</taxon>
        <taxon>Trypanosomatidae</taxon>
        <taxon>Strigomonadinae</taxon>
        <taxon>Angomonas</taxon>
    </lineage>
</organism>
<evidence type="ECO:0000313" key="1">
    <source>
        <dbReference type="EMBL" id="CAD2220924.1"/>
    </source>
</evidence>
<evidence type="ECO:0000313" key="2">
    <source>
        <dbReference type="Proteomes" id="UP000515908"/>
    </source>
</evidence>
<sequence>MNAISVRTVASFGLSHANTWAAFEPGRKEGTKQAALVAFTATVGESACDATGHLSIGHITSLNDTLNSYHVMERLYPDLSIHVSVSLQSQLLRPIPVGEKIVVISTIDKMGKNLVYCKSDFYLDRPMAATEKVSPITTVREVKQALSEYEKLATGTHIKSILRAKQ</sequence>
<protein>
    <recommendedName>
        <fullName evidence="3">Thioesterase superfamily</fullName>
    </recommendedName>
</protein>
<proteinExistence type="predicted"/>
<dbReference type="InterPro" id="IPR029069">
    <property type="entry name" value="HotDog_dom_sf"/>
</dbReference>
<dbReference type="VEuPathDB" id="TriTrypDB:ADEAN_000844800"/>
<accession>A0A7G2CPM8</accession>
<evidence type="ECO:0008006" key="3">
    <source>
        <dbReference type="Google" id="ProtNLM"/>
    </source>
</evidence>
<dbReference type="CDD" id="cd03440">
    <property type="entry name" value="hot_dog"/>
    <property type="match status" value="1"/>
</dbReference>
<dbReference type="Proteomes" id="UP000515908">
    <property type="component" value="Chromosome 19"/>
</dbReference>
<dbReference type="OrthoDB" id="46529at2759"/>
<keyword evidence="2" id="KW-1185">Reference proteome</keyword>
<reference evidence="1 2" key="1">
    <citation type="submission" date="2020-08" db="EMBL/GenBank/DDBJ databases">
        <authorList>
            <person name="Newling K."/>
            <person name="Davey J."/>
            <person name="Forrester S."/>
        </authorList>
    </citation>
    <scope>NUCLEOTIDE SEQUENCE [LARGE SCALE GENOMIC DNA]</scope>
    <source>
        <strain evidence="2">Crithidia deanei Carvalho (ATCC PRA-265)</strain>
    </source>
</reference>